<dbReference type="Gene3D" id="2.60.200.20">
    <property type="match status" value="1"/>
</dbReference>
<dbReference type="InterPro" id="IPR000253">
    <property type="entry name" value="FHA_dom"/>
</dbReference>
<dbReference type="SMART" id="SM00240">
    <property type="entry name" value="FHA"/>
    <property type="match status" value="1"/>
</dbReference>
<dbReference type="InterPro" id="IPR008984">
    <property type="entry name" value="SMAD_FHA_dom_sf"/>
</dbReference>
<sequence>MRSAIPYKEPTWGGLANRPYSFDVLKNGSIVDNVDLNDKSYYIFGRLPTCDVTLEHPSLSRYHACIQNCATPTERYEAGWYLYDLDSTHGTWINKGPDDDQEEESELSITELKMQREKHKRETELFRQDDVEEDPNEVISRDDGCMWGIDMANVTDDNQENPFAQGLDLDESFYIDDPKNKLFFSFPPSSSQNFLLLPPPHLLIQKYYFPSLLKICSFISLLFSFFYFHFFLKIIFVTILFFKESIIITIFPLFFDICLLIRCKDFLSFFLSFFLADPSPTNQKMKLAQLVPNLKHYQHLAK</sequence>
<keyword evidence="1" id="KW-0812">Transmembrane</keyword>
<protein>
    <recommendedName>
        <fullName evidence="2">FHA domain-containing protein</fullName>
    </recommendedName>
</protein>
<feature type="domain" description="FHA" evidence="2">
    <location>
        <begin position="42"/>
        <end position="94"/>
    </location>
</feature>
<name>A0A812CZA9_ACAPH</name>
<proteinExistence type="predicted"/>
<comment type="caution">
    <text evidence="3">The sequence shown here is derived from an EMBL/GenBank/DDBJ whole genome shotgun (WGS) entry which is preliminary data.</text>
</comment>
<keyword evidence="1" id="KW-1133">Transmembrane helix</keyword>
<dbReference type="EMBL" id="CAHIKZ030002242">
    <property type="protein sequence ID" value="CAE1283647.1"/>
    <property type="molecule type" value="Genomic_DNA"/>
</dbReference>
<evidence type="ECO:0000313" key="3">
    <source>
        <dbReference type="EMBL" id="CAE1283647.1"/>
    </source>
</evidence>
<dbReference type="AlphaFoldDB" id="A0A812CZA9"/>
<feature type="transmembrane region" description="Helical" evidence="1">
    <location>
        <begin position="234"/>
        <end position="261"/>
    </location>
</feature>
<keyword evidence="4" id="KW-1185">Reference proteome</keyword>
<evidence type="ECO:0000256" key="1">
    <source>
        <dbReference type="SAM" id="Phobius"/>
    </source>
</evidence>
<dbReference type="SUPFAM" id="SSF49879">
    <property type="entry name" value="SMAD/FHA domain"/>
    <property type="match status" value="1"/>
</dbReference>
<reference evidence="3" key="1">
    <citation type="submission" date="2021-01" db="EMBL/GenBank/DDBJ databases">
        <authorList>
            <person name="Li R."/>
            <person name="Bekaert M."/>
        </authorList>
    </citation>
    <scope>NUCLEOTIDE SEQUENCE</scope>
    <source>
        <strain evidence="3">Farmed</strain>
    </source>
</reference>
<dbReference type="OrthoDB" id="433755at2759"/>
<feature type="transmembrane region" description="Helical" evidence="1">
    <location>
        <begin position="207"/>
        <end position="228"/>
    </location>
</feature>
<dbReference type="PROSITE" id="PS50006">
    <property type="entry name" value="FHA_DOMAIN"/>
    <property type="match status" value="1"/>
</dbReference>
<dbReference type="Pfam" id="PF00498">
    <property type="entry name" value="FHA"/>
    <property type="match status" value="1"/>
</dbReference>
<organism evidence="3 4">
    <name type="scientific">Acanthosepion pharaonis</name>
    <name type="common">Pharaoh cuttlefish</name>
    <name type="synonym">Sepia pharaonis</name>
    <dbReference type="NCBI Taxonomy" id="158019"/>
    <lineage>
        <taxon>Eukaryota</taxon>
        <taxon>Metazoa</taxon>
        <taxon>Spiralia</taxon>
        <taxon>Lophotrochozoa</taxon>
        <taxon>Mollusca</taxon>
        <taxon>Cephalopoda</taxon>
        <taxon>Coleoidea</taxon>
        <taxon>Decapodiformes</taxon>
        <taxon>Sepiida</taxon>
        <taxon>Sepiina</taxon>
        <taxon>Sepiidae</taxon>
        <taxon>Acanthosepion</taxon>
    </lineage>
</organism>
<evidence type="ECO:0000259" key="2">
    <source>
        <dbReference type="PROSITE" id="PS50006"/>
    </source>
</evidence>
<accession>A0A812CZA9</accession>
<evidence type="ECO:0000313" key="4">
    <source>
        <dbReference type="Proteomes" id="UP000597762"/>
    </source>
</evidence>
<dbReference type="Proteomes" id="UP000597762">
    <property type="component" value="Unassembled WGS sequence"/>
</dbReference>
<gene>
    <name evidence="3" type="ORF">SPHA_44175</name>
</gene>
<dbReference type="PANTHER" id="PTHR23308">
    <property type="entry name" value="NUCLEAR INHIBITOR OF PROTEIN PHOSPHATASE-1"/>
    <property type="match status" value="1"/>
</dbReference>
<dbReference type="InterPro" id="IPR050923">
    <property type="entry name" value="Cell_Proc_Reg/RNA_Proc"/>
</dbReference>
<keyword evidence="1" id="KW-0472">Membrane</keyword>